<reference evidence="8 9" key="1">
    <citation type="submission" date="2011-11" db="EMBL/GenBank/DDBJ databases">
        <title>Complete sequence of Spirochaeta sp. grapes.</title>
        <authorList>
            <consortium name="US DOE Joint Genome Institute"/>
            <person name="Lucas S."/>
            <person name="Han J."/>
            <person name="Lapidus A."/>
            <person name="Cheng J.-F."/>
            <person name="Goodwin L."/>
            <person name="Pitluck S."/>
            <person name="Peters L."/>
            <person name="Ovchinnikova G."/>
            <person name="Munk A.C."/>
            <person name="Detter J.C."/>
            <person name="Han C."/>
            <person name="Tapia R."/>
            <person name="Land M."/>
            <person name="Hauser L."/>
            <person name="Kyrpides N."/>
            <person name="Ivanova N."/>
            <person name="Pagani I."/>
            <person name="Ritalahtilisa K."/>
            <person name="Loeffler F."/>
            <person name="Woyke T."/>
        </authorList>
    </citation>
    <scope>NUCLEOTIDE SEQUENCE [LARGE SCALE GENOMIC DNA]</scope>
    <source>
        <strain evidence="9">ATCC BAA-1885 / DSM 22778 / Grapes</strain>
    </source>
</reference>
<keyword evidence="4" id="KW-0233">DNA recombination</keyword>
<evidence type="ECO:0000313" key="8">
    <source>
        <dbReference type="EMBL" id="AEV28927.1"/>
    </source>
</evidence>
<accession>G8QS66</accession>
<dbReference type="InterPro" id="IPR050090">
    <property type="entry name" value="Tyrosine_recombinase_XerCD"/>
</dbReference>
<dbReference type="OrthoDB" id="341301at2"/>
<keyword evidence="3 5" id="KW-0238">DNA-binding</keyword>
<evidence type="ECO:0000256" key="1">
    <source>
        <dbReference type="ARBA" id="ARBA00008857"/>
    </source>
</evidence>
<keyword evidence="2" id="KW-0229">DNA integration</keyword>
<dbReference type="GO" id="GO:0003677">
    <property type="term" value="F:DNA binding"/>
    <property type="evidence" value="ECO:0007669"/>
    <property type="project" value="UniProtKB-UniRule"/>
</dbReference>
<comment type="similarity">
    <text evidence="1">Belongs to the 'phage' integrase family.</text>
</comment>
<dbReference type="EMBL" id="CP003155">
    <property type="protein sequence ID" value="AEV28927.1"/>
    <property type="molecule type" value="Genomic_DNA"/>
</dbReference>
<dbReference type="eggNOG" id="COG4974">
    <property type="taxonomic scope" value="Bacteria"/>
</dbReference>
<name>G8QS66_SPHPG</name>
<feature type="domain" description="Core-binding (CB)" evidence="7">
    <location>
        <begin position="8"/>
        <end position="100"/>
    </location>
</feature>
<dbReference type="RefSeq" id="WP_014269776.1">
    <property type="nucleotide sequence ID" value="NC_016633.1"/>
</dbReference>
<proteinExistence type="inferred from homology"/>
<keyword evidence="9" id="KW-1185">Reference proteome</keyword>
<evidence type="ECO:0000256" key="5">
    <source>
        <dbReference type="PROSITE-ProRule" id="PRU01248"/>
    </source>
</evidence>
<dbReference type="GO" id="GO:0006310">
    <property type="term" value="P:DNA recombination"/>
    <property type="evidence" value="ECO:0007669"/>
    <property type="project" value="UniProtKB-KW"/>
</dbReference>
<dbReference type="Gene3D" id="1.10.443.10">
    <property type="entry name" value="Intergrase catalytic core"/>
    <property type="match status" value="1"/>
</dbReference>
<evidence type="ECO:0000313" key="9">
    <source>
        <dbReference type="Proteomes" id="UP000005632"/>
    </source>
</evidence>
<dbReference type="GO" id="GO:0015074">
    <property type="term" value="P:DNA integration"/>
    <property type="evidence" value="ECO:0007669"/>
    <property type="project" value="UniProtKB-KW"/>
</dbReference>
<gene>
    <name evidence="8" type="ordered locus">SpiGrapes_1106</name>
</gene>
<dbReference type="InterPro" id="IPR011010">
    <property type="entry name" value="DNA_brk_join_enz"/>
</dbReference>
<dbReference type="AlphaFoldDB" id="G8QS66"/>
<dbReference type="STRING" id="158190.SpiGrapes_1106"/>
<dbReference type="CDD" id="cd01182">
    <property type="entry name" value="INT_RitC_C_like"/>
    <property type="match status" value="1"/>
</dbReference>
<dbReference type="InterPro" id="IPR010998">
    <property type="entry name" value="Integrase_recombinase_N"/>
</dbReference>
<dbReference type="HOGENOM" id="CLU_027562_9_1_12"/>
<evidence type="ECO:0000259" key="7">
    <source>
        <dbReference type="PROSITE" id="PS51900"/>
    </source>
</evidence>
<dbReference type="PANTHER" id="PTHR30349:SF41">
    <property type="entry name" value="INTEGRASE_RECOMBINASE PROTEIN MJ0367-RELATED"/>
    <property type="match status" value="1"/>
</dbReference>
<organism evidence="8 9">
    <name type="scientific">Sphaerochaeta pleomorpha (strain ATCC BAA-1885 / DSM 22778 / Grapes)</name>
    <dbReference type="NCBI Taxonomy" id="158190"/>
    <lineage>
        <taxon>Bacteria</taxon>
        <taxon>Pseudomonadati</taxon>
        <taxon>Spirochaetota</taxon>
        <taxon>Spirochaetia</taxon>
        <taxon>Spirochaetales</taxon>
        <taxon>Sphaerochaetaceae</taxon>
        <taxon>Sphaerochaeta</taxon>
    </lineage>
</organism>
<dbReference type="Pfam" id="PF02899">
    <property type="entry name" value="Phage_int_SAM_1"/>
    <property type="match status" value="1"/>
</dbReference>
<sequence>MAKTKKADLWRLVTDYFDVYLKDVRRMSKGTIETYRYGLYSFVSYMSKHRNVEASLLSLDHFTRDNVKEFIAHLHLVDELADSTCNLRLSILKSFLRYCADEYVPLYATYQSIRTMPKAREEQKPVEYLSEKALKVLLLAPDPNTRLGRRDCMIMIFMYDTGCRVQELVDVQFGSLHLEASPCYVVLTGKGNKTRLIPLMEKTVAHLNAYIHMFHPTKDPKRPLFYARKRNGPSKLSTDAIAVLLKKHGEEASKTCIEVLSGIHPHLMRSTRAMHLYLNGMPLENVAKFLGHADSSSISHYATANLAMITAAVEKANPNVVGTSKDWEDPQILKRLMGL</sequence>
<dbReference type="Proteomes" id="UP000005632">
    <property type="component" value="Chromosome"/>
</dbReference>
<dbReference type="InterPro" id="IPR004107">
    <property type="entry name" value="Integrase_SAM-like_N"/>
</dbReference>
<dbReference type="SUPFAM" id="SSF56349">
    <property type="entry name" value="DNA breaking-rejoining enzymes"/>
    <property type="match status" value="1"/>
</dbReference>
<dbReference type="PROSITE" id="PS51898">
    <property type="entry name" value="TYR_RECOMBINASE"/>
    <property type="match status" value="1"/>
</dbReference>
<evidence type="ECO:0000256" key="3">
    <source>
        <dbReference type="ARBA" id="ARBA00023125"/>
    </source>
</evidence>
<dbReference type="PANTHER" id="PTHR30349">
    <property type="entry name" value="PHAGE INTEGRASE-RELATED"/>
    <property type="match status" value="1"/>
</dbReference>
<dbReference type="InterPro" id="IPR013762">
    <property type="entry name" value="Integrase-like_cat_sf"/>
</dbReference>
<dbReference type="InterPro" id="IPR044068">
    <property type="entry name" value="CB"/>
</dbReference>
<dbReference type="KEGG" id="sgp:SpiGrapes_1106"/>
<evidence type="ECO:0000259" key="6">
    <source>
        <dbReference type="PROSITE" id="PS51898"/>
    </source>
</evidence>
<evidence type="ECO:0000256" key="4">
    <source>
        <dbReference type="ARBA" id="ARBA00023172"/>
    </source>
</evidence>
<dbReference type="Gene3D" id="1.10.150.130">
    <property type="match status" value="1"/>
</dbReference>
<evidence type="ECO:0000256" key="2">
    <source>
        <dbReference type="ARBA" id="ARBA00022908"/>
    </source>
</evidence>
<dbReference type="PROSITE" id="PS51900">
    <property type="entry name" value="CB"/>
    <property type="match status" value="1"/>
</dbReference>
<dbReference type="Pfam" id="PF00589">
    <property type="entry name" value="Phage_integrase"/>
    <property type="match status" value="1"/>
</dbReference>
<protein>
    <submittedName>
        <fullName evidence="8">Site-specific recombinase XerD</fullName>
    </submittedName>
</protein>
<dbReference type="InterPro" id="IPR002104">
    <property type="entry name" value="Integrase_catalytic"/>
</dbReference>
<feature type="domain" description="Tyr recombinase" evidence="6">
    <location>
        <begin position="124"/>
        <end position="314"/>
    </location>
</feature>